<dbReference type="EMBL" id="JAEPRA010000010">
    <property type="protein sequence ID" value="KAG2179741.1"/>
    <property type="molecule type" value="Genomic_DNA"/>
</dbReference>
<reference evidence="1" key="1">
    <citation type="submission" date="2020-12" db="EMBL/GenBank/DDBJ databases">
        <title>Metabolic potential, ecology and presence of endohyphal bacteria is reflected in genomic diversity of Mucoromycotina.</title>
        <authorList>
            <person name="Muszewska A."/>
            <person name="Okrasinska A."/>
            <person name="Steczkiewicz K."/>
            <person name="Drgas O."/>
            <person name="Orlowska M."/>
            <person name="Perlinska-Lenart U."/>
            <person name="Aleksandrzak-Piekarczyk T."/>
            <person name="Szatraj K."/>
            <person name="Zielenkiewicz U."/>
            <person name="Pilsyk S."/>
            <person name="Malc E."/>
            <person name="Mieczkowski P."/>
            <person name="Kruszewska J.S."/>
            <person name="Biernat P."/>
            <person name="Pawlowska J."/>
        </authorList>
    </citation>
    <scope>NUCLEOTIDE SEQUENCE</scope>
    <source>
        <strain evidence="1">WA0000051536</strain>
    </source>
</reference>
<comment type="caution">
    <text evidence="1">The sequence shown here is derived from an EMBL/GenBank/DDBJ whole genome shotgun (WGS) entry which is preliminary data.</text>
</comment>
<dbReference type="AlphaFoldDB" id="A0A8H7PTC4"/>
<keyword evidence="2" id="KW-1185">Reference proteome</keyword>
<evidence type="ECO:0000313" key="1">
    <source>
        <dbReference type="EMBL" id="KAG2179741.1"/>
    </source>
</evidence>
<dbReference type="Proteomes" id="UP000612746">
    <property type="component" value="Unassembled WGS sequence"/>
</dbReference>
<name>A0A8H7PTC4_9FUNG</name>
<organism evidence="1 2">
    <name type="scientific">Umbelopsis vinacea</name>
    <dbReference type="NCBI Taxonomy" id="44442"/>
    <lineage>
        <taxon>Eukaryota</taxon>
        <taxon>Fungi</taxon>
        <taxon>Fungi incertae sedis</taxon>
        <taxon>Mucoromycota</taxon>
        <taxon>Mucoromycotina</taxon>
        <taxon>Umbelopsidomycetes</taxon>
        <taxon>Umbelopsidales</taxon>
        <taxon>Umbelopsidaceae</taxon>
        <taxon>Umbelopsis</taxon>
    </lineage>
</organism>
<gene>
    <name evidence="1" type="ORF">INT44_006589</name>
</gene>
<accession>A0A8H7PTC4</accession>
<evidence type="ECO:0000313" key="2">
    <source>
        <dbReference type="Proteomes" id="UP000612746"/>
    </source>
</evidence>
<proteinExistence type="predicted"/>
<protein>
    <submittedName>
        <fullName evidence="1">Uncharacterized protein</fullName>
    </submittedName>
</protein>
<sequence>MSITFSPGCGNSTWSNIPAPIAGQDTCYISYAFTEMDCTMTVDKVPAPCHCDASDSCTSTNLPIQTLLCNGQPIAFPTGDPNVTALGSCTYKKAGSTSTTDSVTPSSAATNSATASSVKTTSAGISLTKSNMLIAASLVLCAVLGSF</sequence>